<evidence type="ECO:0000313" key="2">
    <source>
        <dbReference type="EMBL" id="KAF0693006.1"/>
    </source>
</evidence>
<evidence type="ECO:0000313" key="3">
    <source>
        <dbReference type="EMBL" id="VFT92770.1"/>
    </source>
</evidence>
<evidence type="ECO:0000313" key="4">
    <source>
        <dbReference type="Proteomes" id="UP000332933"/>
    </source>
</evidence>
<keyword evidence="4" id="KW-1185">Reference proteome</keyword>
<gene>
    <name evidence="3" type="primary">Aste57867_15985</name>
    <name evidence="2" type="ORF">As57867_015929</name>
    <name evidence="3" type="ORF">ASTE57867_15985</name>
</gene>
<sequence length="147" mass="16285">MPVEVKVLSRALAFRLAKLAPQHIHPTQAGFVPGHRLHDHVVLVQALQHYCTMEDNDNYATFLDFSKAYDMVDQRFLFDVLAEMNMGPSFISWVRLLYDSPVATSSSMAHWGPDHPTIKRGETRLPIVMSALCALPGASGGHATTTP</sequence>
<dbReference type="InterPro" id="IPR000477">
    <property type="entry name" value="RT_dom"/>
</dbReference>
<dbReference type="EMBL" id="CAADRA010005800">
    <property type="protein sequence ID" value="VFT92770.1"/>
    <property type="molecule type" value="Genomic_DNA"/>
</dbReference>
<dbReference type="PANTHER" id="PTHR19446">
    <property type="entry name" value="REVERSE TRANSCRIPTASES"/>
    <property type="match status" value="1"/>
</dbReference>
<name>A0A485L5F2_9STRA</name>
<feature type="domain" description="Reverse transcriptase" evidence="1">
    <location>
        <begin position="2"/>
        <end position="103"/>
    </location>
</feature>
<dbReference type="EMBL" id="VJMH01005779">
    <property type="protein sequence ID" value="KAF0693006.1"/>
    <property type="molecule type" value="Genomic_DNA"/>
</dbReference>
<proteinExistence type="predicted"/>
<dbReference type="Pfam" id="PF00078">
    <property type="entry name" value="RVT_1"/>
    <property type="match status" value="1"/>
</dbReference>
<dbReference type="OrthoDB" id="93167at2759"/>
<organism evidence="3 4">
    <name type="scientific">Aphanomyces stellatus</name>
    <dbReference type="NCBI Taxonomy" id="120398"/>
    <lineage>
        <taxon>Eukaryota</taxon>
        <taxon>Sar</taxon>
        <taxon>Stramenopiles</taxon>
        <taxon>Oomycota</taxon>
        <taxon>Saprolegniomycetes</taxon>
        <taxon>Saprolegniales</taxon>
        <taxon>Verrucalvaceae</taxon>
        <taxon>Aphanomyces</taxon>
    </lineage>
</organism>
<accession>A0A485L5F2</accession>
<reference evidence="3 4" key="1">
    <citation type="submission" date="2019-03" db="EMBL/GenBank/DDBJ databases">
        <authorList>
            <person name="Gaulin E."/>
            <person name="Dumas B."/>
        </authorList>
    </citation>
    <scope>NUCLEOTIDE SEQUENCE [LARGE SCALE GENOMIC DNA]</scope>
    <source>
        <strain evidence="3">CBS 568.67</strain>
    </source>
</reference>
<dbReference type="Proteomes" id="UP000332933">
    <property type="component" value="Unassembled WGS sequence"/>
</dbReference>
<evidence type="ECO:0000259" key="1">
    <source>
        <dbReference type="Pfam" id="PF00078"/>
    </source>
</evidence>
<reference evidence="2" key="2">
    <citation type="submission" date="2019-06" db="EMBL/GenBank/DDBJ databases">
        <title>Genomics analysis of Aphanomyces spp. identifies a new class of oomycete effector associated with host adaptation.</title>
        <authorList>
            <person name="Gaulin E."/>
        </authorList>
    </citation>
    <scope>NUCLEOTIDE SEQUENCE</scope>
    <source>
        <strain evidence="2">CBS 578.67</strain>
    </source>
</reference>
<dbReference type="AlphaFoldDB" id="A0A485L5F2"/>
<protein>
    <submittedName>
        <fullName evidence="3">Aste57867_15985 protein</fullName>
    </submittedName>
</protein>